<feature type="region of interest" description="Disordered" evidence="1">
    <location>
        <begin position="1"/>
        <end position="28"/>
    </location>
</feature>
<gene>
    <name evidence="2" type="ORF">BN2614_LOCUS1</name>
</gene>
<protein>
    <submittedName>
        <fullName evidence="2">Uncharacterized protein</fullName>
    </submittedName>
</protein>
<dbReference type="AlphaFoldDB" id="A0A9X9M365"/>
<evidence type="ECO:0000313" key="3">
    <source>
        <dbReference type="Proteomes" id="UP000269945"/>
    </source>
</evidence>
<accession>A0A9X9M365</accession>
<reference evidence="2 3" key="1">
    <citation type="submission" date="2018-10" db="EMBL/GenBank/DDBJ databases">
        <authorList>
            <person name="Ekblom R."/>
            <person name="Jareborg N."/>
        </authorList>
    </citation>
    <scope>NUCLEOTIDE SEQUENCE [LARGE SCALE GENOMIC DNA]</scope>
    <source>
        <tissue evidence="2">Muscle</tissue>
    </source>
</reference>
<evidence type="ECO:0000256" key="1">
    <source>
        <dbReference type="SAM" id="MobiDB-lite"/>
    </source>
</evidence>
<dbReference type="Proteomes" id="UP000269945">
    <property type="component" value="Unassembled WGS sequence"/>
</dbReference>
<keyword evidence="3" id="KW-1185">Reference proteome</keyword>
<comment type="caution">
    <text evidence="2">The sequence shown here is derived from an EMBL/GenBank/DDBJ whole genome shotgun (WGS) entry which is preliminary data.</text>
</comment>
<evidence type="ECO:0000313" key="2">
    <source>
        <dbReference type="EMBL" id="VCX31028.1"/>
    </source>
</evidence>
<dbReference type="EMBL" id="CYRY02040056">
    <property type="protein sequence ID" value="VCX31028.1"/>
    <property type="molecule type" value="Genomic_DNA"/>
</dbReference>
<sequence>MQLVPGRQRSEKTAGPLGAMSHPCQDER</sequence>
<name>A0A9X9M365_GULGU</name>
<organism evidence="2 3">
    <name type="scientific">Gulo gulo</name>
    <name type="common">Wolverine</name>
    <name type="synonym">Gluton</name>
    <dbReference type="NCBI Taxonomy" id="48420"/>
    <lineage>
        <taxon>Eukaryota</taxon>
        <taxon>Metazoa</taxon>
        <taxon>Chordata</taxon>
        <taxon>Craniata</taxon>
        <taxon>Vertebrata</taxon>
        <taxon>Euteleostomi</taxon>
        <taxon>Mammalia</taxon>
        <taxon>Eutheria</taxon>
        <taxon>Laurasiatheria</taxon>
        <taxon>Carnivora</taxon>
        <taxon>Caniformia</taxon>
        <taxon>Musteloidea</taxon>
        <taxon>Mustelidae</taxon>
        <taxon>Guloninae</taxon>
        <taxon>Gulo</taxon>
    </lineage>
</organism>
<proteinExistence type="predicted"/>